<gene>
    <name evidence="1" type="ordered locus">Mhun_1631</name>
</gene>
<sequence length="90" mass="10517">MEMVRKNMSESILKRQIITDSEGNPIGVILPMDEYLMIEQNLPKIGPHSDVNEKLKRLHRAIEDPLFMTDLEESMASFTSVDDEWWEHES</sequence>
<dbReference type="KEGG" id="mhu:Mhun_1631"/>
<dbReference type="InParanoid" id="Q2FQ68"/>
<dbReference type="Proteomes" id="UP000001941">
    <property type="component" value="Chromosome"/>
</dbReference>
<name>Q2FQ68_METHJ</name>
<dbReference type="EMBL" id="CP000254">
    <property type="protein sequence ID" value="ABD41362.1"/>
    <property type="molecule type" value="Genomic_DNA"/>
</dbReference>
<dbReference type="HOGENOM" id="CLU_2567471_0_0_2"/>
<proteinExistence type="predicted"/>
<dbReference type="AlphaFoldDB" id="Q2FQ68"/>
<evidence type="ECO:0000313" key="1">
    <source>
        <dbReference type="EMBL" id="ABD41362.1"/>
    </source>
</evidence>
<protein>
    <submittedName>
        <fullName evidence="1">Uncharacterized protein</fullName>
    </submittedName>
</protein>
<keyword evidence="2" id="KW-1185">Reference proteome</keyword>
<accession>Q2FQ68</accession>
<dbReference type="EnsemblBacteria" id="ABD41362">
    <property type="protein sequence ID" value="ABD41362"/>
    <property type="gene ID" value="Mhun_1631"/>
</dbReference>
<organism evidence="1 2">
    <name type="scientific">Methanospirillum hungatei JF-1 (strain ATCC 27890 / DSM 864 / NBRC 100397 / JF-1)</name>
    <dbReference type="NCBI Taxonomy" id="323259"/>
    <lineage>
        <taxon>Archaea</taxon>
        <taxon>Methanobacteriati</taxon>
        <taxon>Methanobacteriota</taxon>
        <taxon>Stenosarchaea group</taxon>
        <taxon>Methanomicrobia</taxon>
        <taxon>Methanomicrobiales</taxon>
        <taxon>Methanospirillaceae</taxon>
        <taxon>Methanospirillum</taxon>
    </lineage>
</organism>
<evidence type="ECO:0000313" key="2">
    <source>
        <dbReference type="Proteomes" id="UP000001941"/>
    </source>
</evidence>
<dbReference type="STRING" id="323259.Mhun_1631"/>
<reference evidence="2" key="1">
    <citation type="journal article" date="2016" name="Stand. Genomic Sci.">
        <title>Complete genome sequence of Methanospirillum hungatei type strain JF1.</title>
        <authorList>
            <person name="Gunsalus R.P."/>
            <person name="Cook L.E."/>
            <person name="Crable B."/>
            <person name="Rohlin L."/>
            <person name="McDonald E."/>
            <person name="Mouttaki H."/>
            <person name="Sieber J.R."/>
            <person name="Poweleit N."/>
            <person name="Zhou H."/>
            <person name="Lapidus A.L."/>
            <person name="Daligault H.E."/>
            <person name="Land M."/>
            <person name="Gilna P."/>
            <person name="Ivanova N."/>
            <person name="Kyrpides N."/>
            <person name="Culley D.E."/>
            <person name="McInerney M.J."/>
        </authorList>
    </citation>
    <scope>NUCLEOTIDE SEQUENCE [LARGE SCALE GENOMIC DNA]</scope>
    <source>
        <strain evidence="2">ATCC 27890 / DSM 864 / NBRC 100397 / JF-1</strain>
    </source>
</reference>